<keyword evidence="1" id="KW-0472">Membrane</keyword>
<keyword evidence="1" id="KW-1133">Transmembrane helix</keyword>
<protein>
    <submittedName>
        <fullName evidence="2">Uncharacterized protein</fullName>
    </submittedName>
</protein>
<dbReference type="Proteomes" id="UP000265520">
    <property type="component" value="Unassembled WGS sequence"/>
</dbReference>
<evidence type="ECO:0000313" key="2">
    <source>
        <dbReference type="EMBL" id="MCI09041.1"/>
    </source>
</evidence>
<dbReference type="EMBL" id="LXQA010071186">
    <property type="protein sequence ID" value="MCI09041.1"/>
    <property type="molecule type" value="Genomic_DNA"/>
</dbReference>
<feature type="transmembrane region" description="Helical" evidence="1">
    <location>
        <begin position="6"/>
        <end position="25"/>
    </location>
</feature>
<comment type="caution">
    <text evidence="2">The sequence shown here is derived from an EMBL/GenBank/DDBJ whole genome shotgun (WGS) entry which is preliminary data.</text>
</comment>
<sequence length="38" mass="4370">MAMPSAYSGVVLALFFGGVLWWWWWCKLGAFLNVYELG</sequence>
<feature type="non-terminal residue" evidence="2">
    <location>
        <position position="38"/>
    </location>
</feature>
<proteinExistence type="predicted"/>
<accession>A0A392PA80</accession>
<evidence type="ECO:0000256" key="1">
    <source>
        <dbReference type="SAM" id="Phobius"/>
    </source>
</evidence>
<dbReference type="AlphaFoldDB" id="A0A392PA80"/>
<name>A0A392PA80_9FABA</name>
<organism evidence="2 3">
    <name type="scientific">Trifolium medium</name>
    <dbReference type="NCBI Taxonomy" id="97028"/>
    <lineage>
        <taxon>Eukaryota</taxon>
        <taxon>Viridiplantae</taxon>
        <taxon>Streptophyta</taxon>
        <taxon>Embryophyta</taxon>
        <taxon>Tracheophyta</taxon>
        <taxon>Spermatophyta</taxon>
        <taxon>Magnoliopsida</taxon>
        <taxon>eudicotyledons</taxon>
        <taxon>Gunneridae</taxon>
        <taxon>Pentapetalae</taxon>
        <taxon>rosids</taxon>
        <taxon>fabids</taxon>
        <taxon>Fabales</taxon>
        <taxon>Fabaceae</taxon>
        <taxon>Papilionoideae</taxon>
        <taxon>50 kb inversion clade</taxon>
        <taxon>NPAAA clade</taxon>
        <taxon>Hologalegina</taxon>
        <taxon>IRL clade</taxon>
        <taxon>Trifolieae</taxon>
        <taxon>Trifolium</taxon>
    </lineage>
</organism>
<keyword evidence="1" id="KW-0812">Transmembrane</keyword>
<reference evidence="2 3" key="1">
    <citation type="journal article" date="2018" name="Front. Plant Sci.">
        <title>Red Clover (Trifolium pratense) and Zigzag Clover (T. medium) - A Picture of Genomic Similarities and Differences.</title>
        <authorList>
            <person name="Dluhosova J."/>
            <person name="Istvanek J."/>
            <person name="Nedelnik J."/>
            <person name="Repkova J."/>
        </authorList>
    </citation>
    <scope>NUCLEOTIDE SEQUENCE [LARGE SCALE GENOMIC DNA]</scope>
    <source>
        <strain evidence="3">cv. 10/8</strain>
        <tissue evidence="2">Leaf</tissue>
    </source>
</reference>
<evidence type="ECO:0000313" key="3">
    <source>
        <dbReference type="Proteomes" id="UP000265520"/>
    </source>
</evidence>
<keyword evidence="3" id="KW-1185">Reference proteome</keyword>